<dbReference type="InterPro" id="IPR025436">
    <property type="entry name" value="DUF4179"/>
</dbReference>
<evidence type="ECO:0000259" key="2">
    <source>
        <dbReference type="Pfam" id="PF13786"/>
    </source>
</evidence>
<keyword evidence="1" id="KW-0812">Transmembrane</keyword>
<comment type="caution">
    <text evidence="4">The sequence shown here is derived from an EMBL/GenBank/DDBJ whole genome shotgun (WGS) entry which is preliminary data.</text>
</comment>
<dbReference type="Pfam" id="PF13786">
    <property type="entry name" value="DUF4179"/>
    <property type="match status" value="1"/>
</dbReference>
<protein>
    <submittedName>
        <fullName evidence="4">DUF4179 domain-containing protein</fullName>
    </submittedName>
</protein>
<feature type="domain" description="DUF4179" evidence="2">
    <location>
        <begin position="53"/>
        <end position="141"/>
    </location>
</feature>
<reference evidence="4 5" key="1">
    <citation type="submission" date="2019-11" db="EMBL/GenBank/DDBJ databases">
        <title>Draft genome sequences of five Paenibacillus species of dairy origin.</title>
        <authorList>
            <person name="Olajide A.M."/>
            <person name="Chen S."/>
            <person name="Lapointe G."/>
        </authorList>
    </citation>
    <scope>NUCLEOTIDE SEQUENCE [LARGE SCALE GENOMIC DNA]</scope>
    <source>
        <strain evidence="4 5">3CS1</strain>
    </source>
</reference>
<keyword evidence="1" id="KW-0472">Membrane</keyword>
<dbReference type="Pfam" id="PF18705">
    <property type="entry name" value="DUF5643"/>
    <property type="match status" value="1"/>
</dbReference>
<dbReference type="RefSeq" id="WP_095399205.1">
    <property type="nucleotide sequence ID" value="NZ_WOAA01000018.1"/>
</dbReference>
<feature type="transmembrane region" description="Helical" evidence="1">
    <location>
        <begin position="58"/>
        <end position="76"/>
    </location>
</feature>
<dbReference type="Gene3D" id="2.60.40.1630">
    <property type="entry name" value="bacillus anthracis domain"/>
    <property type="match status" value="1"/>
</dbReference>
<evidence type="ECO:0000313" key="5">
    <source>
        <dbReference type="Proteomes" id="UP000435177"/>
    </source>
</evidence>
<gene>
    <name evidence="4" type="ORF">GNP94_17680</name>
</gene>
<proteinExistence type="predicted"/>
<name>A0ABW9T6T1_9BACL</name>
<evidence type="ECO:0000313" key="4">
    <source>
        <dbReference type="EMBL" id="MUG67820.1"/>
    </source>
</evidence>
<dbReference type="InterPro" id="IPR040680">
    <property type="entry name" value="DUF5643"/>
</dbReference>
<keyword evidence="5" id="KW-1185">Reference proteome</keyword>
<evidence type="ECO:0000259" key="3">
    <source>
        <dbReference type="Pfam" id="PF18705"/>
    </source>
</evidence>
<sequence length="393" mass="43812">MKHIELDKELREAGKQLHPKVPDMIRRRQDEVYASLAEIPMQTKADRKHRSRKKIRRVVGAVAAAAFIGVMSSAYLSPAMAESLKRIPVIGSIFKLTNNLGLQTAEERGLVAMTDTRITHEGVTLSIPEVSYDGIRLSMAVKREGEGLAHGMMDHNESTSARGSIRDVNVLINGQTMNNESNGGRLALIGKPTLDPHAVLYELFDYSYLNGGKAAIPDQFQLTAKIALEGIAEPFIMEIPVRKNNELIVMPSGETREWGSLRLTLEEVTFTPITTVIRMNIERTDSAKSLNSDSLLYEIWDDQGRVLGMVGGMGVYEDNSQKHQRDELLFDRFADAPAHITLKAFLPEFEDPSANSGPYKLDENSEIIKTYVQDLEITVPVDRASLKKMYGQQ</sequence>
<dbReference type="Proteomes" id="UP000435177">
    <property type="component" value="Unassembled WGS sequence"/>
</dbReference>
<organism evidence="4 5">
    <name type="scientific">Paenibacillus campinasensis</name>
    <dbReference type="NCBI Taxonomy" id="66347"/>
    <lineage>
        <taxon>Bacteria</taxon>
        <taxon>Bacillati</taxon>
        <taxon>Bacillota</taxon>
        <taxon>Bacilli</taxon>
        <taxon>Bacillales</taxon>
        <taxon>Paenibacillaceae</taxon>
        <taxon>Paenibacillus</taxon>
    </lineage>
</organism>
<evidence type="ECO:0000256" key="1">
    <source>
        <dbReference type="SAM" id="Phobius"/>
    </source>
</evidence>
<keyword evidence="1" id="KW-1133">Transmembrane helix</keyword>
<accession>A0ABW9T6T1</accession>
<dbReference type="EMBL" id="WOAA01000018">
    <property type="protein sequence ID" value="MUG67820.1"/>
    <property type="molecule type" value="Genomic_DNA"/>
</dbReference>
<feature type="domain" description="DUF5643" evidence="3">
    <location>
        <begin position="255"/>
        <end position="362"/>
    </location>
</feature>